<gene>
    <name evidence="1" type="ORF">AVCANL283_08990</name>
</gene>
<dbReference type="Proteomes" id="UP000786183">
    <property type="component" value="Unassembled WGS sequence"/>
</dbReference>
<feature type="non-terminal residue" evidence="1">
    <location>
        <position position="1"/>
    </location>
</feature>
<comment type="caution">
    <text evidence="1">The sequence shown here is derived from an EMBL/GenBank/DDBJ whole genome shotgun (WGS) entry which is preliminary data.</text>
</comment>
<name>A0ABS7WV07_9BACT</name>
<protein>
    <submittedName>
        <fullName evidence="1">Uncharacterized protein</fullName>
    </submittedName>
</protein>
<reference evidence="1 2" key="1">
    <citation type="submission" date="2020-07" db="EMBL/GenBank/DDBJ databases">
        <title>Transfer of Campylobacter canadensis to the novel genus Avispirillum gen. nov., that also includes two novel species recovered from migratory waterfowl: Avispirillum anseris sp. nov. and Avispirillum brantae sp. nov.</title>
        <authorList>
            <person name="Miller W.G."/>
            <person name="Chapman M.H."/>
            <person name="Yee E."/>
            <person name="Inglis G.D."/>
        </authorList>
    </citation>
    <scope>NUCLEOTIDE SEQUENCE [LARGE SCALE GENOMIC DNA]</scope>
    <source>
        <strain evidence="1 2">L283</strain>
    </source>
</reference>
<sequence>TFTYHSKLVDTLYSRQVYYVLELNTNEKLGKGICYFNRDCITSNLGLSEKRNLDNALSGLLSNELPAIAFTQTKTPQFFGYTYNYSYNPRAVNIQTGKVRIWAGNSWIRNATLNKSIKNHIFIDSGNKFGRFY</sequence>
<dbReference type="EMBL" id="JACGBB010000093">
    <property type="protein sequence ID" value="MBZ7988221.1"/>
    <property type="molecule type" value="Genomic_DNA"/>
</dbReference>
<keyword evidence="2" id="KW-1185">Reference proteome</keyword>
<organism evidence="1 2">
    <name type="scientific">Campylobacter canadensis</name>
    <dbReference type="NCBI Taxonomy" id="449520"/>
    <lineage>
        <taxon>Bacteria</taxon>
        <taxon>Pseudomonadati</taxon>
        <taxon>Campylobacterota</taxon>
        <taxon>Epsilonproteobacteria</taxon>
        <taxon>Campylobacterales</taxon>
        <taxon>Campylobacteraceae</taxon>
        <taxon>Campylobacter</taxon>
    </lineage>
</organism>
<evidence type="ECO:0000313" key="2">
    <source>
        <dbReference type="Proteomes" id="UP000786183"/>
    </source>
</evidence>
<accession>A0ABS7WV07</accession>
<evidence type="ECO:0000313" key="1">
    <source>
        <dbReference type="EMBL" id="MBZ7988221.1"/>
    </source>
</evidence>
<dbReference type="RefSeq" id="WP_224325632.1">
    <property type="nucleotide sequence ID" value="NZ_JACGBB010000093.1"/>
</dbReference>
<proteinExistence type="predicted"/>